<protein>
    <submittedName>
        <fullName evidence="8">Lysine exporter protein</fullName>
    </submittedName>
</protein>
<feature type="transmembrane region" description="Helical" evidence="7">
    <location>
        <begin position="148"/>
        <end position="170"/>
    </location>
</feature>
<feature type="transmembrane region" description="Helical" evidence="7">
    <location>
        <begin position="182"/>
        <end position="205"/>
    </location>
</feature>
<dbReference type="RefSeq" id="WP_197541101.1">
    <property type="nucleotide sequence ID" value="NZ_FO704551.1"/>
</dbReference>
<feature type="transmembrane region" description="Helical" evidence="7">
    <location>
        <begin position="63"/>
        <end position="84"/>
    </location>
</feature>
<dbReference type="InterPro" id="IPR001123">
    <property type="entry name" value="LeuE-type"/>
</dbReference>
<dbReference type="Proteomes" id="UP000032735">
    <property type="component" value="Chromosome"/>
</dbReference>
<dbReference type="KEGG" id="xpo:XPG1_2336"/>
<evidence type="ECO:0000256" key="6">
    <source>
        <dbReference type="ARBA" id="ARBA00023136"/>
    </source>
</evidence>
<evidence type="ECO:0000256" key="5">
    <source>
        <dbReference type="ARBA" id="ARBA00022989"/>
    </source>
</evidence>
<keyword evidence="3 7" id="KW-0812">Transmembrane</keyword>
<evidence type="ECO:0000256" key="1">
    <source>
        <dbReference type="ARBA" id="ARBA00004651"/>
    </source>
</evidence>
<evidence type="ECO:0000256" key="2">
    <source>
        <dbReference type="ARBA" id="ARBA00022475"/>
    </source>
</evidence>
<keyword evidence="6 7" id="KW-0472">Membrane</keyword>
<keyword evidence="5 7" id="KW-1133">Transmembrane helix</keyword>
<evidence type="ECO:0000256" key="7">
    <source>
        <dbReference type="SAM" id="Phobius"/>
    </source>
</evidence>
<sequence>MISFIYGILLAGSMIMAIGAQNVHVIKSGLSGRNVFFVSLTCFFCDFILMFSGVFLVGSLSDISHGLNVTVCVLSILFLLYYAANSFKNALNHANKEGIDFSYSGKAEPIYKSILSTLAVTLLNPHVYLDTVIVVGGYASSLLFSEKVYFICGALLASLTWFFSLGYFSIYLKKIFNSRKTWILFDVFVGIFMLIIALNIVIYLIRVLNS</sequence>
<evidence type="ECO:0000256" key="4">
    <source>
        <dbReference type="ARBA" id="ARBA00022970"/>
    </source>
</evidence>
<evidence type="ECO:0000313" key="8">
    <source>
        <dbReference type="EMBL" id="CDG21991.1"/>
    </source>
</evidence>
<reference evidence="8 9" key="1">
    <citation type="submission" date="2013-07" db="EMBL/GenBank/DDBJ databases">
        <authorList>
            <person name="Genoscope - CEA"/>
        </authorList>
    </citation>
    <scope>NUCLEOTIDE SEQUENCE [LARGE SCALE GENOMIC DNA]</scope>
    <source>
        <strain evidence="8 9">G6</strain>
    </source>
</reference>
<feature type="transmembrane region" description="Helical" evidence="7">
    <location>
        <begin position="35"/>
        <end position="57"/>
    </location>
</feature>
<keyword evidence="9" id="KW-1185">Reference proteome</keyword>
<evidence type="ECO:0000313" key="9">
    <source>
        <dbReference type="Proteomes" id="UP000032735"/>
    </source>
</evidence>
<name>A0A068R4Y7_9GAMM</name>
<dbReference type="GO" id="GO:0015171">
    <property type="term" value="F:amino acid transmembrane transporter activity"/>
    <property type="evidence" value="ECO:0007669"/>
    <property type="project" value="TreeGrafter"/>
</dbReference>
<dbReference type="EMBL" id="FO704551">
    <property type="protein sequence ID" value="CDG21991.1"/>
    <property type="molecule type" value="Genomic_DNA"/>
</dbReference>
<dbReference type="GO" id="GO:0005886">
    <property type="term" value="C:plasma membrane"/>
    <property type="evidence" value="ECO:0007669"/>
    <property type="project" value="UniProtKB-SubCell"/>
</dbReference>
<dbReference type="PANTHER" id="PTHR30086:SF20">
    <property type="entry name" value="ARGININE EXPORTER PROTEIN ARGO-RELATED"/>
    <property type="match status" value="1"/>
</dbReference>
<evidence type="ECO:0000256" key="3">
    <source>
        <dbReference type="ARBA" id="ARBA00022692"/>
    </source>
</evidence>
<feature type="transmembrane region" description="Helical" evidence="7">
    <location>
        <begin position="6"/>
        <end position="23"/>
    </location>
</feature>
<dbReference type="HOGENOM" id="CLU_087840_0_0_6"/>
<keyword evidence="4" id="KW-0029">Amino-acid transport</keyword>
<organism evidence="8 9">
    <name type="scientific">Xenorhabdus poinarii G6</name>
    <dbReference type="NCBI Taxonomy" id="1354304"/>
    <lineage>
        <taxon>Bacteria</taxon>
        <taxon>Pseudomonadati</taxon>
        <taxon>Pseudomonadota</taxon>
        <taxon>Gammaproteobacteria</taxon>
        <taxon>Enterobacterales</taxon>
        <taxon>Morganellaceae</taxon>
        <taxon>Xenorhabdus</taxon>
    </lineage>
</organism>
<accession>A0A068R4Y7</accession>
<keyword evidence="2" id="KW-1003">Cell membrane</keyword>
<gene>
    <name evidence="8" type="primary">lysE</name>
    <name evidence="8" type="ORF">XPG1_2336</name>
</gene>
<comment type="subcellular location">
    <subcellularLocation>
        <location evidence="1">Cell membrane</location>
        <topology evidence="1">Multi-pass membrane protein</topology>
    </subcellularLocation>
</comment>
<keyword evidence="4" id="KW-0813">Transport</keyword>
<dbReference type="AlphaFoldDB" id="A0A068R4Y7"/>
<dbReference type="Pfam" id="PF01810">
    <property type="entry name" value="LysE"/>
    <property type="match status" value="1"/>
</dbReference>
<dbReference type="STRING" id="1354304.XPG1_2336"/>
<dbReference type="PANTHER" id="PTHR30086">
    <property type="entry name" value="ARGININE EXPORTER PROTEIN ARGO"/>
    <property type="match status" value="1"/>
</dbReference>
<proteinExistence type="predicted"/>